<dbReference type="AlphaFoldDB" id="A0AAN6G7X8"/>
<proteinExistence type="predicted"/>
<feature type="non-terminal residue" evidence="2">
    <location>
        <position position="78"/>
    </location>
</feature>
<keyword evidence="3" id="KW-1185">Reference proteome</keyword>
<accession>A0AAN6G7X8</accession>
<dbReference type="InterPro" id="IPR036259">
    <property type="entry name" value="MFS_trans_sf"/>
</dbReference>
<keyword evidence="1" id="KW-0812">Transmembrane</keyword>
<name>A0AAN6G7X8_9BASI</name>
<organism evidence="2 3">
    <name type="scientific">Tilletia horrida</name>
    <dbReference type="NCBI Taxonomy" id="155126"/>
    <lineage>
        <taxon>Eukaryota</taxon>
        <taxon>Fungi</taxon>
        <taxon>Dikarya</taxon>
        <taxon>Basidiomycota</taxon>
        <taxon>Ustilaginomycotina</taxon>
        <taxon>Exobasidiomycetes</taxon>
        <taxon>Tilletiales</taxon>
        <taxon>Tilletiaceae</taxon>
        <taxon>Tilletia</taxon>
    </lineage>
</organism>
<feature type="transmembrane region" description="Helical" evidence="1">
    <location>
        <begin position="23"/>
        <end position="42"/>
    </location>
</feature>
<protein>
    <submittedName>
        <fullName evidence="2">Plasma membrane low glucose sensor</fullName>
    </submittedName>
</protein>
<reference evidence="2" key="1">
    <citation type="journal article" date="2023" name="PhytoFront">
        <title>Draft Genome Resources of Seven Strains of Tilletia horrida, Causal Agent of Kernel Smut of Rice.</title>
        <authorList>
            <person name="Khanal S."/>
            <person name="Antony Babu S."/>
            <person name="Zhou X.G."/>
        </authorList>
    </citation>
    <scope>NUCLEOTIDE SEQUENCE</scope>
    <source>
        <strain evidence="2">TX3</strain>
    </source>
</reference>
<dbReference type="Gene3D" id="1.20.1250.20">
    <property type="entry name" value="MFS general substrate transporter like domains"/>
    <property type="match status" value="1"/>
</dbReference>
<sequence>MPVITEAVPSAGPVLKPKDLKSSIPAIIVGVAAAFGGFLYGYDTGTISGILAMEEFRKIFGQFYPDNIPSNFDPTPVP</sequence>
<gene>
    <name evidence="2" type="primary">SNF3_3</name>
    <name evidence="2" type="ORF">OC842_007653</name>
</gene>
<evidence type="ECO:0000256" key="1">
    <source>
        <dbReference type="SAM" id="Phobius"/>
    </source>
</evidence>
<dbReference type="Proteomes" id="UP001176521">
    <property type="component" value="Unassembled WGS sequence"/>
</dbReference>
<dbReference type="EMBL" id="JAPDMQ010001150">
    <property type="protein sequence ID" value="KAK0518854.1"/>
    <property type="molecule type" value="Genomic_DNA"/>
</dbReference>
<comment type="caution">
    <text evidence="2">The sequence shown here is derived from an EMBL/GenBank/DDBJ whole genome shotgun (WGS) entry which is preliminary data.</text>
</comment>
<keyword evidence="1" id="KW-1133">Transmembrane helix</keyword>
<evidence type="ECO:0000313" key="2">
    <source>
        <dbReference type="EMBL" id="KAK0518854.1"/>
    </source>
</evidence>
<keyword evidence="1" id="KW-0472">Membrane</keyword>
<evidence type="ECO:0000313" key="3">
    <source>
        <dbReference type="Proteomes" id="UP001176521"/>
    </source>
</evidence>